<comment type="subunit">
    <text evidence="7">Monomer.</text>
</comment>
<keyword evidence="5 7" id="KW-0057">Aromatic amino acid biosynthesis</keyword>
<evidence type="ECO:0000256" key="1">
    <source>
        <dbReference type="ARBA" id="ARBA00004811"/>
    </source>
</evidence>
<name>A0ABR9P4D2_9ACTN</name>
<dbReference type="PIRSF" id="PIRSF000505">
    <property type="entry name" value="EPSPS"/>
    <property type="match status" value="1"/>
</dbReference>
<comment type="pathway">
    <text evidence="1 7">Metabolic intermediate biosynthesis; chorismate biosynthesis; chorismate from D-erythrose 4-phosphate and phosphoenolpyruvate: step 6/7.</text>
</comment>
<keyword evidence="10" id="KW-1185">Reference proteome</keyword>
<gene>
    <name evidence="7 9" type="primary">aroA</name>
    <name evidence="9" type="ORF">IDM40_08295</name>
</gene>
<feature type="binding site" evidence="7">
    <location>
        <position position="11"/>
    </location>
    <ligand>
        <name>3-phosphoshikimate</name>
        <dbReference type="ChEBI" id="CHEBI:145989"/>
    </ligand>
</feature>
<dbReference type="Gene3D" id="3.65.10.10">
    <property type="entry name" value="Enolpyruvate transferase domain"/>
    <property type="match status" value="2"/>
</dbReference>
<comment type="caution">
    <text evidence="9">The sequence shown here is derived from an EMBL/GenBank/DDBJ whole genome shotgun (WGS) entry which is preliminary data.</text>
</comment>
<evidence type="ECO:0000256" key="2">
    <source>
        <dbReference type="ARBA" id="ARBA00009948"/>
    </source>
</evidence>
<dbReference type="EC" id="2.5.1.19" evidence="7"/>
<feature type="active site" description="Proton acceptor" evidence="7">
    <location>
        <position position="296"/>
    </location>
</feature>
<dbReference type="InterPro" id="IPR036968">
    <property type="entry name" value="Enolpyruvate_Tfrase_sf"/>
</dbReference>
<dbReference type="CDD" id="cd01556">
    <property type="entry name" value="EPSP_synthase"/>
    <property type="match status" value="1"/>
</dbReference>
<feature type="binding site" evidence="7">
    <location>
        <position position="10"/>
    </location>
    <ligand>
        <name>3-phosphoshikimate</name>
        <dbReference type="ChEBI" id="CHEBI:145989"/>
    </ligand>
</feature>
<reference evidence="9 10" key="1">
    <citation type="submission" date="2020-09" db="EMBL/GenBank/DDBJ databases">
        <title>Diversity and distribution of actinomycetes associated with coral in the coast of Hainan.</title>
        <authorList>
            <person name="Li F."/>
        </authorList>
    </citation>
    <scope>NUCLEOTIDE SEQUENCE [LARGE SCALE GENOMIC DNA]</scope>
    <source>
        <strain evidence="9 10">HNM0947</strain>
    </source>
</reference>
<evidence type="ECO:0000259" key="8">
    <source>
        <dbReference type="Pfam" id="PF00275"/>
    </source>
</evidence>
<feature type="binding site" evidence="7">
    <location>
        <position position="81"/>
    </location>
    <ligand>
        <name>phosphoenolpyruvate</name>
        <dbReference type="ChEBI" id="CHEBI:58702"/>
    </ligand>
</feature>
<dbReference type="GO" id="GO:0003866">
    <property type="term" value="F:3-phosphoshikimate 1-carboxyvinyltransferase activity"/>
    <property type="evidence" value="ECO:0007669"/>
    <property type="project" value="UniProtKB-EC"/>
</dbReference>
<dbReference type="PANTHER" id="PTHR21090">
    <property type="entry name" value="AROM/DEHYDROQUINATE SYNTHASE"/>
    <property type="match status" value="1"/>
</dbReference>
<evidence type="ECO:0000256" key="6">
    <source>
        <dbReference type="ARBA" id="ARBA00044633"/>
    </source>
</evidence>
<feature type="binding site" evidence="7">
    <location>
        <position position="394"/>
    </location>
    <ligand>
        <name>phosphoenolpyruvate</name>
        <dbReference type="ChEBI" id="CHEBI:58702"/>
    </ligand>
</feature>
<feature type="binding site" evidence="7">
    <location>
        <position position="157"/>
    </location>
    <ligand>
        <name>phosphoenolpyruvate</name>
        <dbReference type="ChEBI" id="CHEBI:58702"/>
    </ligand>
</feature>
<evidence type="ECO:0000256" key="7">
    <source>
        <dbReference type="HAMAP-Rule" id="MF_00210"/>
    </source>
</evidence>
<dbReference type="SUPFAM" id="SSF55205">
    <property type="entry name" value="EPT/RTPC-like"/>
    <property type="match status" value="1"/>
</dbReference>
<feature type="binding site" evidence="7">
    <location>
        <position position="368"/>
    </location>
    <ligand>
        <name>phosphoenolpyruvate</name>
        <dbReference type="ChEBI" id="CHEBI:58702"/>
    </ligand>
</feature>
<evidence type="ECO:0000256" key="3">
    <source>
        <dbReference type="ARBA" id="ARBA00022605"/>
    </source>
</evidence>
<organism evidence="9 10">
    <name type="scientific">Nocardiopsis coralli</name>
    <dbReference type="NCBI Taxonomy" id="2772213"/>
    <lineage>
        <taxon>Bacteria</taxon>
        <taxon>Bacillati</taxon>
        <taxon>Actinomycetota</taxon>
        <taxon>Actinomycetes</taxon>
        <taxon>Streptosporangiales</taxon>
        <taxon>Nocardiopsidaceae</taxon>
        <taxon>Nocardiopsis</taxon>
    </lineage>
</organism>
<proteinExistence type="inferred from homology"/>
<dbReference type="EMBL" id="JADBGI010000006">
    <property type="protein sequence ID" value="MBE2998702.1"/>
    <property type="molecule type" value="Genomic_DNA"/>
</dbReference>
<feature type="binding site" evidence="7">
    <location>
        <position position="296"/>
    </location>
    <ligand>
        <name>3-phosphoshikimate</name>
        <dbReference type="ChEBI" id="CHEBI:145989"/>
    </ligand>
</feature>
<dbReference type="InterPro" id="IPR006264">
    <property type="entry name" value="EPSP_synthase"/>
</dbReference>
<keyword evidence="3 7" id="KW-0028">Amino-acid biosynthesis</keyword>
<evidence type="ECO:0000313" key="9">
    <source>
        <dbReference type="EMBL" id="MBE2998702.1"/>
    </source>
</evidence>
<evidence type="ECO:0000256" key="4">
    <source>
        <dbReference type="ARBA" id="ARBA00022679"/>
    </source>
</evidence>
<comment type="similarity">
    <text evidence="2 7">Belongs to the EPSP synthase family.</text>
</comment>
<comment type="catalytic activity">
    <reaction evidence="6">
        <text>3-phosphoshikimate + phosphoenolpyruvate = 5-O-(1-carboxyvinyl)-3-phosphoshikimate + phosphate</text>
        <dbReference type="Rhea" id="RHEA:21256"/>
        <dbReference type="ChEBI" id="CHEBI:43474"/>
        <dbReference type="ChEBI" id="CHEBI:57701"/>
        <dbReference type="ChEBI" id="CHEBI:58702"/>
        <dbReference type="ChEBI" id="CHEBI:145989"/>
        <dbReference type="EC" id="2.5.1.19"/>
    </reaction>
    <physiologicalReaction direction="left-to-right" evidence="6">
        <dbReference type="Rhea" id="RHEA:21257"/>
    </physiologicalReaction>
</comment>
<accession>A0ABR9P4D2</accession>
<feature type="binding site" evidence="7">
    <location>
        <position position="156"/>
    </location>
    <ligand>
        <name>3-phosphoshikimate</name>
        <dbReference type="ChEBI" id="CHEBI:145989"/>
    </ligand>
</feature>
<dbReference type="InterPro" id="IPR013792">
    <property type="entry name" value="RNA3'P_cycl/enolpyr_Trfase_a/b"/>
</dbReference>
<comment type="function">
    <text evidence="7">Catalyzes the transfer of the enolpyruvyl moiety of phosphoenolpyruvate (PEP) to the 5-hydroxyl of shikimate-3-phosphate (S3P) to produce enolpyruvyl shikimate-3-phosphate and inorganic phosphate.</text>
</comment>
<feature type="binding site" evidence="7">
    <location>
        <position position="327"/>
    </location>
    <ligand>
        <name>phosphoenolpyruvate</name>
        <dbReference type="ChEBI" id="CHEBI:58702"/>
    </ligand>
</feature>
<dbReference type="NCBIfam" id="TIGR01356">
    <property type="entry name" value="aroA"/>
    <property type="match status" value="1"/>
</dbReference>
<dbReference type="PANTHER" id="PTHR21090:SF5">
    <property type="entry name" value="PENTAFUNCTIONAL AROM POLYPEPTIDE"/>
    <property type="match status" value="1"/>
</dbReference>
<keyword evidence="4 7" id="KW-0808">Transferase</keyword>
<protein>
    <recommendedName>
        <fullName evidence="7">3-phosphoshikimate 1-carboxyvinyltransferase</fullName>
        <ecNumber evidence="7">2.5.1.19</ecNumber>
    </recommendedName>
    <alternativeName>
        <fullName evidence="7">5-enolpyruvylshikimate-3-phosphate synthase</fullName>
        <shortName evidence="7">EPSP synthase</shortName>
        <shortName evidence="7">EPSPS</shortName>
    </alternativeName>
</protein>
<feature type="binding site" evidence="7">
    <location>
        <position position="15"/>
    </location>
    <ligand>
        <name>3-phosphoshikimate</name>
        <dbReference type="ChEBI" id="CHEBI:145989"/>
    </ligand>
</feature>
<feature type="binding site" evidence="7">
    <location>
        <position position="319"/>
    </location>
    <ligand>
        <name>3-phosphoshikimate</name>
        <dbReference type="ChEBI" id="CHEBI:145989"/>
    </ligand>
</feature>
<feature type="binding site" evidence="7">
    <location>
        <position position="10"/>
    </location>
    <ligand>
        <name>phosphoenolpyruvate</name>
        <dbReference type="ChEBI" id="CHEBI:58702"/>
    </ligand>
</feature>
<keyword evidence="7" id="KW-0963">Cytoplasm</keyword>
<feature type="binding site" evidence="7">
    <location>
        <position position="155"/>
    </location>
    <ligand>
        <name>3-phosphoshikimate</name>
        <dbReference type="ChEBI" id="CHEBI:145989"/>
    </ligand>
</feature>
<evidence type="ECO:0000313" key="10">
    <source>
        <dbReference type="Proteomes" id="UP000806528"/>
    </source>
</evidence>
<dbReference type="HAMAP" id="MF_00210">
    <property type="entry name" value="EPSP_synth"/>
    <property type="match status" value="1"/>
</dbReference>
<comment type="caution">
    <text evidence="7">Lacks conserved residue(s) required for the propagation of feature annotation.</text>
</comment>
<feature type="domain" description="Enolpyruvate transferase" evidence="8">
    <location>
        <begin position="3"/>
        <end position="403"/>
    </location>
</feature>
<dbReference type="Pfam" id="PF00275">
    <property type="entry name" value="EPSP_synthase"/>
    <property type="match status" value="1"/>
</dbReference>
<comment type="subcellular location">
    <subcellularLocation>
        <location evidence="7">Cytoplasm</location>
    </subcellularLocation>
</comment>
<sequence>MAVVDMPGSKSLTARALFLAACASGDSRLRRPLLSDDTEAFTEALASLGHTVRTEGEDWIVTGSAAARPVQEAEVYCRDAGTVARFLPVLAAARKGTYRFDASEQMRRRPMGPLFEALRELGADVVCEGAEGHLPATINARGLKGGRIVLDAGVSSQFLTALLMAGPLFPDGLEVEVSELVSVPYVEMTLAVMREFGAQVRREGKVFHVAPGHYTAREYDIEPDASTSSYFFAAAAVTGNTVVVNGLGSRSLQGDVRFARVLGDMGADVEFTDEDIRVTGTGNLHGLEVNMRDISDTMPTLAAVAPFADAPVRIVDVYNTRVKECDRLAASADNLTHLGIDTRTGQDWIEVRPGTPDPAVIACHADHRIAMSFTVTSLRLPEPLLLDDPACARKTFPDFYETLADLVTRWNQGPVAAKSSFGI</sequence>
<dbReference type="Proteomes" id="UP000806528">
    <property type="component" value="Unassembled WGS sequence"/>
</dbReference>
<dbReference type="InterPro" id="IPR001986">
    <property type="entry name" value="Enolpyruvate_Tfrase_dom"/>
</dbReference>
<evidence type="ECO:0000256" key="5">
    <source>
        <dbReference type="ARBA" id="ARBA00023141"/>
    </source>
</evidence>
<dbReference type="RefSeq" id="WP_193121346.1">
    <property type="nucleotide sequence ID" value="NZ_JADBGI010000006.1"/>
</dbReference>
<feature type="binding site" evidence="7">
    <location>
        <position position="109"/>
    </location>
    <ligand>
        <name>phosphoenolpyruvate</name>
        <dbReference type="ChEBI" id="CHEBI:58702"/>
    </ligand>
</feature>
<feature type="binding site" evidence="7">
    <location>
        <position position="323"/>
    </location>
    <ligand>
        <name>3-phosphoshikimate</name>
        <dbReference type="ChEBI" id="CHEBI:145989"/>
    </ligand>
</feature>
<feature type="binding site" evidence="7">
    <location>
        <position position="157"/>
    </location>
    <ligand>
        <name>3-phosphoshikimate</name>
        <dbReference type="ChEBI" id="CHEBI:145989"/>
    </ligand>
</feature>